<sequence length="366" mass="39118">MVVGMLLLIMAFASLVVDAGVLYADRRQMVTAADAGALAGAQTLEESKGLDVSTAISTAVEYAIKNGADTASAVVATKSVMIQNQTDTRQVITVTVNENQNLFFAKIFGENEAIVTAKAVGTWGYTKSVAGGNILPLFVKEGYFIANQDSLLHAEKQVADDVLNGNWGFLDIPGLNNAAALAGTNSDTPMEISIDVETDPGNIQSLPGNIETRMLKAATIILPDAVEEEKAKKEIMTGLIPIVENTAETKNGKTVVRIKYFVPYQIEDYIVSAGNTNNKKSEGSSNALQFSDDKYVKNNYQIGVATEYEDYAFNNTGEATSLPKGTILGHFSGIPIEFTAIAQPGDQVDPNTGTTTEAVTYHKLIE</sequence>
<dbReference type="EMBL" id="FNQH01000002">
    <property type="protein sequence ID" value="SEA15706.1"/>
    <property type="molecule type" value="Genomic_DNA"/>
</dbReference>
<feature type="domain" description="Putative Flp pilus-assembly TadG-like N-terminal" evidence="1">
    <location>
        <begin position="2"/>
        <end position="42"/>
    </location>
</feature>
<dbReference type="InterPro" id="IPR028087">
    <property type="entry name" value="Tad_N"/>
</dbReference>
<organism evidence="2 3">
    <name type="scientific">Trichococcus collinsii</name>
    <dbReference type="NCBI Taxonomy" id="157076"/>
    <lineage>
        <taxon>Bacteria</taxon>
        <taxon>Bacillati</taxon>
        <taxon>Bacillota</taxon>
        <taxon>Bacilli</taxon>
        <taxon>Lactobacillales</taxon>
        <taxon>Carnobacteriaceae</taxon>
        <taxon>Trichococcus</taxon>
    </lineage>
</organism>
<accession>A0AB37ZY63</accession>
<keyword evidence="3" id="KW-1185">Reference proteome</keyword>
<dbReference type="AlphaFoldDB" id="A0AB37ZY63"/>
<evidence type="ECO:0000313" key="3">
    <source>
        <dbReference type="Proteomes" id="UP000199042"/>
    </source>
</evidence>
<reference evidence="2 3" key="1">
    <citation type="submission" date="2016-10" db="EMBL/GenBank/DDBJ databases">
        <authorList>
            <person name="Varghese N."/>
            <person name="Submissions S."/>
        </authorList>
    </citation>
    <scope>NUCLEOTIDE SEQUENCE [LARGE SCALE GENOMIC DNA]</scope>
    <source>
        <strain evidence="2 3">DSM 14526</strain>
    </source>
</reference>
<dbReference type="Proteomes" id="UP000199042">
    <property type="component" value="Unassembled WGS sequence"/>
</dbReference>
<dbReference type="Pfam" id="PF13400">
    <property type="entry name" value="Tad"/>
    <property type="match status" value="1"/>
</dbReference>
<evidence type="ECO:0000313" key="2">
    <source>
        <dbReference type="EMBL" id="SEA15706.1"/>
    </source>
</evidence>
<protein>
    <submittedName>
        <fullName evidence="2">Flp pilus-assembly TadE/G-like</fullName>
    </submittedName>
</protein>
<comment type="caution">
    <text evidence="2">The sequence shown here is derived from an EMBL/GenBank/DDBJ whole genome shotgun (WGS) entry which is preliminary data.</text>
</comment>
<gene>
    <name evidence="2" type="ORF">SAMN04488525_102112</name>
</gene>
<evidence type="ECO:0000259" key="1">
    <source>
        <dbReference type="Pfam" id="PF13400"/>
    </source>
</evidence>
<proteinExistence type="predicted"/>
<name>A0AB37ZY63_9LACT</name>